<reference evidence="3" key="1">
    <citation type="submission" date="2021-04" db="EMBL/GenBank/DDBJ databases">
        <title>Phylogenetic analysis of Acidobacteriaceae.</title>
        <authorList>
            <person name="Qiu L."/>
            <person name="Zhang Q."/>
        </authorList>
    </citation>
    <scope>NUCLEOTIDE SEQUENCE</scope>
    <source>
        <strain evidence="3">DSM 25168</strain>
    </source>
</reference>
<feature type="transmembrane region" description="Helical" evidence="2">
    <location>
        <begin position="7"/>
        <end position="30"/>
    </location>
</feature>
<keyword evidence="2" id="KW-1133">Transmembrane helix</keyword>
<evidence type="ECO:0000256" key="1">
    <source>
        <dbReference type="SAM" id="MobiDB-lite"/>
    </source>
</evidence>
<gene>
    <name evidence="3" type="ORF">MOP44_11820</name>
</gene>
<accession>A0A9J7BUQ1</accession>
<dbReference type="RefSeq" id="WP_260796242.1">
    <property type="nucleotide sequence ID" value="NZ_CP093313.1"/>
</dbReference>
<name>A0A9J7BUQ1_9BACT</name>
<keyword evidence="2" id="KW-0472">Membrane</keyword>
<dbReference type="AlphaFoldDB" id="A0A9J7BUQ1"/>
<evidence type="ECO:0000256" key="2">
    <source>
        <dbReference type="SAM" id="Phobius"/>
    </source>
</evidence>
<proteinExistence type="predicted"/>
<feature type="region of interest" description="Disordered" evidence="1">
    <location>
        <begin position="73"/>
        <end position="97"/>
    </location>
</feature>
<keyword evidence="4" id="KW-1185">Reference proteome</keyword>
<dbReference type="Proteomes" id="UP001059380">
    <property type="component" value="Chromosome"/>
</dbReference>
<dbReference type="EMBL" id="CP093313">
    <property type="protein sequence ID" value="UWZ86604.1"/>
    <property type="molecule type" value="Genomic_DNA"/>
</dbReference>
<organism evidence="3 4">
    <name type="scientific">Occallatibacter riparius</name>
    <dbReference type="NCBI Taxonomy" id="1002689"/>
    <lineage>
        <taxon>Bacteria</taxon>
        <taxon>Pseudomonadati</taxon>
        <taxon>Acidobacteriota</taxon>
        <taxon>Terriglobia</taxon>
        <taxon>Terriglobales</taxon>
        <taxon>Acidobacteriaceae</taxon>
        <taxon>Occallatibacter</taxon>
    </lineage>
</organism>
<protein>
    <submittedName>
        <fullName evidence="3">Uncharacterized protein</fullName>
    </submittedName>
</protein>
<evidence type="ECO:0000313" key="3">
    <source>
        <dbReference type="EMBL" id="UWZ86604.1"/>
    </source>
</evidence>
<feature type="transmembrane region" description="Helical" evidence="2">
    <location>
        <begin position="36"/>
        <end position="58"/>
    </location>
</feature>
<dbReference type="KEGG" id="orp:MOP44_11820"/>
<evidence type="ECO:0000313" key="4">
    <source>
        <dbReference type="Proteomes" id="UP001059380"/>
    </source>
</evidence>
<keyword evidence="2" id="KW-0812">Transmembrane</keyword>
<sequence>MAYLLQHAYFVFFIAIPFVLVFWMLPLWFICKKAGFSPWLTLLNCIPFGNAVLLYLIAFADWKRHPMFQAEPVPPPAASETTQNATHPHIVARRIQP</sequence>